<proteinExistence type="predicted"/>
<dbReference type="AlphaFoldDB" id="A0A7C9A8W6"/>
<organism evidence="2">
    <name type="scientific">Opuntia streptacantha</name>
    <name type="common">Prickly pear cactus</name>
    <name type="synonym">Opuntia cardona</name>
    <dbReference type="NCBI Taxonomy" id="393608"/>
    <lineage>
        <taxon>Eukaryota</taxon>
        <taxon>Viridiplantae</taxon>
        <taxon>Streptophyta</taxon>
        <taxon>Embryophyta</taxon>
        <taxon>Tracheophyta</taxon>
        <taxon>Spermatophyta</taxon>
        <taxon>Magnoliopsida</taxon>
        <taxon>eudicotyledons</taxon>
        <taxon>Gunneridae</taxon>
        <taxon>Pentapetalae</taxon>
        <taxon>Caryophyllales</taxon>
        <taxon>Cactineae</taxon>
        <taxon>Cactaceae</taxon>
        <taxon>Opuntioideae</taxon>
        <taxon>Opuntia</taxon>
    </lineage>
</organism>
<sequence>MNIADENRTVANPQGESEMGARKFGHEMKRTRRALSVINQNLAGSQAYPHVVNKRPNTQKCVIYNDNICNPVQRPITRKFAAQIAPAQNQQPCPSETKKVDSSSIQNSRDEDVKIIDEECKVAADIPVPMSLEKPKAAPNQIIQTEEVEMEDIFEEAILDIDGRDAKKPSCCHRICG</sequence>
<feature type="region of interest" description="Disordered" evidence="1">
    <location>
        <begin position="88"/>
        <end position="110"/>
    </location>
</feature>
<name>A0A7C9A8W6_OPUST</name>
<accession>A0A7C9A8W6</accession>
<reference evidence="2" key="1">
    <citation type="journal article" date="2013" name="J. Plant Res.">
        <title>Effect of fungi and light on seed germination of three Opuntia species from semiarid lands of central Mexico.</title>
        <authorList>
            <person name="Delgado-Sanchez P."/>
            <person name="Jimenez-Bremont J.F."/>
            <person name="Guerrero-Gonzalez Mde L."/>
            <person name="Flores J."/>
        </authorList>
    </citation>
    <scope>NUCLEOTIDE SEQUENCE</scope>
    <source>
        <tissue evidence="2">Cladode</tissue>
    </source>
</reference>
<protein>
    <submittedName>
        <fullName evidence="2">Uncharacterized protein</fullName>
    </submittedName>
</protein>
<dbReference type="EMBL" id="GISG01215930">
    <property type="protein sequence ID" value="MBA4662458.1"/>
    <property type="molecule type" value="Transcribed_RNA"/>
</dbReference>
<reference evidence="2" key="2">
    <citation type="submission" date="2020-07" db="EMBL/GenBank/DDBJ databases">
        <authorList>
            <person name="Vera ALvarez R."/>
            <person name="Arias-Moreno D.M."/>
            <person name="Jimenez-Jacinto V."/>
            <person name="Jimenez-Bremont J.F."/>
            <person name="Swaminathan K."/>
            <person name="Moose S.P."/>
            <person name="Guerrero-Gonzalez M.L."/>
            <person name="Marino-Ramirez L."/>
            <person name="Landsman D."/>
            <person name="Rodriguez-Kessler M."/>
            <person name="Delgado-Sanchez P."/>
        </authorList>
    </citation>
    <scope>NUCLEOTIDE SEQUENCE</scope>
    <source>
        <tissue evidence="2">Cladode</tissue>
    </source>
</reference>
<feature type="region of interest" description="Disordered" evidence="1">
    <location>
        <begin position="1"/>
        <end position="21"/>
    </location>
</feature>
<evidence type="ECO:0000256" key="1">
    <source>
        <dbReference type="SAM" id="MobiDB-lite"/>
    </source>
</evidence>
<evidence type="ECO:0000313" key="2">
    <source>
        <dbReference type="EMBL" id="MBA4662458.1"/>
    </source>
</evidence>